<organism evidence="1">
    <name type="scientific">uncultured Chloroflexia bacterium</name>
    <dbReference type="NCBI Taxonomy" id="1672391"/>
    <lineage>
        <taxon>Bacteria</taxon>
        <taxon>Bacillati</taxon>
        <taxon>Chloroflexota</taxon>
        <taxon>Chloroflexia</taxon>
        <taxon>environmental samples</taxon>
    </lineage>
</organism>
<proteinExistence type="predicted"/>
<dbReference type="EMBL" id="CADCTR010003136">
    <property type="protein sequence ID" value="CAA9383878.1"/>
    <property type="molecule type" value="Genomic_DNA"/>
</dbReference>
<accession>A0A6J4NEL6</accession>
<gene>
    <name evidence="1" type="ORF">AVDCRST_MAG93-9345</name>
</gene>
<name>A0A6J4NEL6_9CHLR</name>
<reference evidence="1" key="1">
    <citation type="submission" date="2020-02" db="EMBL/GenBank/DDBJ databases">
        <authorList>
            <person name="Meier V. D."/>
        </authorList>
    </citation>
    <scope>NUCLEOTIDE SEQUENCE</scope>
    <source>
        <strain evidence="1">AVDCRST_MAG93</strain>
    </source>
</reference>
<dbReference type="AlphaFoldDB" id="A0A6J4NEL6"/>
<protein>
    <submittedName>
        <fullName evidence="1">Uncharacterized protein</fullName>
    </submittedName>
</protein>
<evidence type="ECO:0000313" key="1">
    <source>
        <dbReference type="EMBL" id="CAA9383878.1"/>
    </source>
</evidence>
<sequence>MNVVRHEYGIASIHFGSPVEGLYVGRVNSIGVECQIM</sequence>